<organism evidence="1 2">
    <name type="scientific">Datura stramonium</name>
    <name type="common">Jimsonweed</name>
    <name type="synonym">Common thornapple</name>
    <dbReference type="NCBI Taxonomy" id="4076"/>
    <lineage>
        <taxon>Eukaryota</taxon>
        <taxon>Viridiplantae</taxon>
        <taxon>Streptophyta</taxon>
        <taxon>Embryophyta</taxon>
        <taxon>Tracheophyta</taxon>
        <taxon>Spermatophyta</taxon>
        <taxon>Magnoliopsida</taxon>
        <taxon>eudicotyledons</taxon>
        <taxon>Gunneridae</taxon>
        <taxon>Pentapetalae</taxon>
        <taxon>asterids</taxon>
        <taxon>lamiids</taxon>
        <taxon>Solanales</taxon>
        <taxon>Solanaceae</taxon>
        <taxon>Solanoideae</taxon>
        <taxon>Datureae</taxon>
        <taxon>Datura</taxon>
    </lineage>
</organism>
<dbReference type="EMBL" id="JACEIK010007309">
    <property type="protein sequence ID" value="MCE3050049.1"/>
    <property type="molecule type" value="Genomic_DNA"/>
</dbReference>
<proteinExistence type="predicted"/>
<reference evidence="1 2" key="1">
    <citation type="journal article" date="2021" name="BMC Genomics">
        <title>Datura genome reveals duplications of psychoactive alkaloid biosynthetic genes and high mutation rate following tissue culture.</title>
        <authorList>
            <person name="Rajewski A."/>
            <person name="Carter-House D."/>
            <person name="Stajich J."/>
            <person name="Litt A."/>
        </authorList>
    </citation>
    <scope>NUCLEOTIDE SEQUENCE [LARGE SCALE GENOMIC DNA]</scope>
    <source>
        <strain evidence="1">AR-01</strain>
    </source>
</reference>
<keyword evidence="2" id="KW-1185">Reference proteome</keyword>
<dbReference type="Proteomes" id="UP000823775">
    <property type="component" value="Unassembled WGS sequence"/>
</dbReference>
<evidence type="ECO:0000313" key="2">
    <source>
        <dbReference type="Proteomes" id="UP000823775"/>
    </source>
</evidence>
<comment type="caution">
    <text evidence="1">The sequence shown here is derived from an EMBL/GenBank/DDBJ whole genome shotgun (WGS) entry which is preliminary data.</text>
</comment>
<evidence type="ECO:0000313" key="1">
    <source>
        <dbReference type="EMBL" id="MCE3050049.1"/>
    </source>
</evidence>
<gene>
    <name evidence="1" type="ORF">HAX54_046367</name>
</gene>
<sequence>ELLGYYTLSCSKLFLSFELLLTISVTPVLTEDLLPQTTVVVGGPLRCPFSPSDLS</sequence>
<name>A0ABS8WIS7_DATST</name>
<feature type="non-terminal residue" evidence="1">
    <location>
        <position position="1"/>
    </location>
</feature>
<accession>A0ABS8WIS7</accession>
<protein>
    <submittedName>
        <fullName evidence="1">Uncharacterized protein</fullName>
    </submittedName>
</protein>